<keyword evidence="3" id="KW-1185">Reference proteome</keyword>
<evidence type="ECO:0000313" key="3">
    <source>
        <dbReference type="Proteomes" id="UP000001683"/>
    </source>
</evidence>
<reference evidence="2 3" key="1">
    <citation type="submission" date="2008-04" db="EMBL/GenBank/DDBJ databases">
        <title>Complete sequence of chromosome of Natranaerobius thermophilus JW/NM-WN-LF.</title>
        <authorList>
            <consortium name="US DOE Joint Genome Institute"/>
            <person name="Copeland A."/>
            <person name="Lucas S."/>
            <person name="Lapidus A."/>
            <person name="Glavina del Rio T."/>
            <person name="Dalin E."/>
            <person name="Tice H."/>
            <person name="Bruce D."/>
            <person name="Goodwin L."/>
            <person name="Pitluck S."/>
            <person name="Chertkov O."/>
            <person name="Brettin T."/>
            <person name="Detter J.C."/>
            <person name="Han C."/>
            <person name="Kuske C.R."/>
            <person name="Schmutz J."/>
            <person name="Larimer F."/>
            <person name="Land M."/>
            <person name="Hauser L."/>
            <person name="Kyrpides N."/>
            <person name="Lykidis A."/>
            <person name="Mesbah N.M."/>
            <person name="Wiegel J."/>
        </authorList>
    </citation>
    <scope>NUCLEOTIDE SEQUENCE [LARGE SCALE GENOMIC DNA]</scope>
    <source>
        <strain evidence="3">ATCC BAA-1301 / DSM 18059 / JW/NM-WN-LF</strain>
    </source>
</reference>
<gene>
    <name evidence="2" type="ordered locus">Nther_1655</name>
</gene>
<evidence type="ECO:0000259" key="1">
    <source>
        <dbReference type="Pfam" id="PF09989"/>
    </source>
</evidence>
<dbReference type="STRING" id="457570.Nther_1655"/>
<dbReference type="KEGG" id="nth:Nther_1655"/>
<dbReference type="EMBL" id="CP001034">
    <property type="protein sequence ID" value="ACB85229.1"/>
    <property type="molecule type" value="Genomic_DNA"/>
</dbReference>
<dbReference type="AlphaFoldDB" id="B2A4Y7"/>
<dbReference type="PANTHER" id="PTHR32329">
    <property type="entry name" value="BIFUNCTIONAL PROTEIN [INCLUDES 2-HYDROXYACYL-COA DEHYDRATASE (N-TER) AND ITS ACTIVATOR DOMAIN (C_TERM)-RELATED"/>
    <property type="match status" value="1"/>
</dbReference>
<dbReference type="eggNOG" id="COG3581">
    <property type="taxonomic scope" value="Bacteria"/>
</dbReference>
<organism evidence="2 3">
    <name type="scientific">Natranaerobius thermophilus (strain ATCC BAA-1301 / DSM 18059 / JW/NM-WN-LF)</name>
    <dbReference type="NCBI Taxonomy" id="457570"/>
    <lineage>
        <taxon>Bacteria</taxon>
        <taxon>Bacillati</taxon>
        <taxon>Bacillota</taxon>
        <taxon>Clostridia</taxon>
        <taxon>Natranaerobiales</taxon>
        <taxon>Natranaerobiaceae</taxon>
        <taxon>Natranaerobius</taxon>
    </lineage>
</organism>
<dbReference type="OrthoDB" id="9780120at2"/>
<dbReference type="InterPro" id="IPR051805">
    <property type="entry name" value="Dehydratase_Activator_Redct"/>
</dbReference>
<dbReference type="Gene3D" id="3.40.50.11900">
    <property type="match status" value="1"/>
</dbReference>
<accession>B2A4Y7</accession>
<feature type="domain" description="DUF2229" evidence="1">
    <location>
        <begin position="16"/>
        <end position="70"/>
    </location>
</feature>
<dbReference type="Pfam" id="PF09989">
    <property type="entry name" value="DUF2229"/>
    <property type="match status" value="1"/>
</dbReference>
<dbReference type="HOGENOM" id="CLU_057460_0_0_9"/>
<dbReference type="Proteomes" id="UP000001683">
    <property type="component" value="Chromosome"/>
</dbReference>
<name>B2A4Y7_NATTJ</name>
<proteinExistence type="predicted"/>
<dbReference type="InParanoid" id="B2A4Y7"/>
<reference evidence="2 3" key="2">
    <citation type="journal article" date="2011" name="J. Bacteriol.">
        <title>Complete genome sequence of the anaerobic, halophilic alkalithermophile Natranaerobius thermophilus JW/NM-WN-LF.</title>
        <authorList>
            <person name="Zhao B."/>
            <person name="Mesbah N.M."/>
            <person name="Dalin E."/>
            <person name="Goodwin L."/>
            <person name="Nolan M."/>
            <person name="Pitluck S."/>
            <person name="Chertkov O."/>
            <person name="Brettin T.S."/>
            <person name="Han J."/>
            <person name="Larimer F.W."/>
            <person name="Land M.L."/>
            <person name="Hauser L."/>
            <person name="Kyrpides N."/>
            <person name="Wiegel J."/>
        </authorList>
    </citation>
    <scope>NUCLEOTIDE SEQUENCE [LARGE SCALE GENOMIC DNA]</scope>
    <source>
        <strain evidence="3">ATCC BAA-1301 / DSM 18059 / JW/NM-WN-LF</strain>
    </source>
</reference>
<dbReference type="RefSeq" id="WP_012448097.1">
    <property type="nucleotide sequence ID" value="NC_010718.1"/>
</dbReference>
<protein>
    <recommendedName>
        <fullName evidence="1">DUF2229 domain-containing protein</fullName>
    </recommendedName>
</protein>
<dbReference type="InterPro" id="IPR018709">
    <property type="entry name" value="CoA_activase_DUF2229"/>
</dbReference>
<dbReference type="PANTHER" id="PTHR32329:SF2">
    <property type="entry name" value="BIFUNCTIONAL PROTEIN [INCLUDES 2-HYDROXYACYL-COA DEHYDRATASE (N-TER) AND ITS ACTIVATOR DOMAIN (C_TERM)"/>
    <property type="match status" value="1"/>
</dbReference>
<evidence type="ECO:0000313" key="2">
    <source>
        <dbReference type="EMBL" id="ACB85229.1"/>
    </source>
</evidence>
<sequence>MKITFPHMGSLFLPMMSLFKSLGFEVIPPPPITQKTIELGSKYSPEFACFPLKINVGNFIEAFEQGADTIAMLGGVGPCRFGYYAVVEKQILESLNYNFDIIVVDPPAAGNFNKTIKDLGKLRNNNDWKTIIHALRTTFHKIKILDDLNKLLNYVRPRTNMHKDVDYLENQFKEKIVDFQNVSALNEGYQTTRTELLKLVNKDNNPVKVALVGEIFMIIENTANMEIEKVLGQYGVEVERGIYLSDWIRDNIILGPFGLNRSNSVIKEARPYIKRFVGGHGQESIGEAVLKAKEGCSGIVHLFPFTCTPEIIAQGIMNKVSHDYDIPVLTVILDEHKGFAGLNTRLEAFCDLLINQNNTNQKSKVEQPL</sequence>